<sequence length="52" mass="5349">MRSRPPSSRSGSTELNAISSRAIMAMAAAIAVIVVSNMVNLPDSVPPPQRGG</sequence>
<organism evidence="2 3">
    <name type="scientific">Saccharopolyspora ipomoeae</name>
    <dbReference type="NCBI Taxonomy" id="3042027"/>
    <lineage>
        <taxon>Bacteria</taxon>
        <taxon>Bacillati</taxon>
        <taxon>Actinomycetota</taxon>
        <taxon>Actinomycetes</taxon>
        <taxon>Pseudonocardiales</taxon>
        <taxon>Pseudonocardiaceae</taxon>
        <taxon>Saccharopolyspora</taxon>
    </lineage>
</organism>
<keyword evidence="1" id="KW-1133">Transmembrane helix</keyword>
<keyword evidence="1" id="KW-0472">Membrane</keyword>
<evidence type="ECO:0000313" key="2">
    <source>
        <dbReference type="EMBL" id="MDI2031263.1"/>
    </source>
</evidence>
<comment type="caution">
    <text evidence="2">The sequence shown here is derived from an EMBL/GenBank/DDBJ whole genome shotgun (WGS) entry which is preliminary data.</text>
</comment>
<proteinExistence type="predicted"/>
<gene>
    <name evidence="2" type="ORF">QFW96_21725</name>
</gene>
<dbReference type="RefSeq" id="WP_281457544.1">
    <property type="nucleotide sequence ID" value="NZ_JASAOF010000016.1"/>
</dbReference>
<protein>
    <submittedName>
        <fullName evidence="2">Uncharacterized protein</fullName>
    </submittedName>
</protein>
<reference evidence="2 3" key="1">
    <citation type="submission" date="2023-04" db="EMBL/GenBank/DDBJ databases">
        <title>Draft genome sequence of Saccharopolyspora sp. TS4A08 isolated from sweet potato rhizospheric soil.</title>
        <authorList>
            <person name="Suksaard P."/>
            <person name="Duangmal K."/>
        </authorList>
    </citation>
    <scope>NUCLEOTIDE SEQUENCE [LARGE SCALE GENOMIC DNA]</scope>
    <source>
        <strain evidence="2 3">TS4A08</strain>
    </source>
</reference>
<dbReference type="Proteomes" id="UP001237595">
    <property type="component" value="Unassembled WGS sequence"/>
</dbReference>
<keyword evidence="3" id="KW-1185">Reference proteome</keyword>
<feature type="transmembrane region" description="Helical" evidence="1">
    <location>
        <begin position="21"/>
        <end position="39"/>
    </location>
</feature>
<name>A0ABT6PTC7_9PSEU</name>
<accession>A0ABT6PTC7</accession>
<evidence type="ECO:0000313" key="3">
    <source>
        <dbReference type="Proteomes" id="UP001237595"/>
    </source>
</evidence>
<dbReference type="EMBL" id="JASAOF010000016">
    <property type="protein sequence ID" value="MDI2031263.1"/>
    <property type="molecule type" value="Genomic_DNA"/>
</dbReference>
<keyword evidence="1" id="KW-0812">Transmembrane</keyword>
<evidence type="ECO:0000256" key="1">
    <source>
        <dbReference type="SAM" id="Phobius"/>
    </source>
</evidence>